<dbReference type="PANTHER" id="PTHR11592:SF78">
    <property type="entry name" value="GLUTATHIONE PEROXIDASE"/>
    <property type="match status" value="1"/>
</dbReference>
<dbReference type="Gene3D" id="3.40.30.10">
    <property type="entry name" value="Glutaredoxin"/>
    <property type="match status" value="1"/>
</dbReference>
<name>A0A840S316_9BURK</name>
<dbReference type="GO" id="GO:0034599">
    <property type="term" value="P:cellular response to oxidative stress"/>
    <property type="evidence" value="ECO:0007669"/>
    <property type="project" value="TreeGrafter"/>
</dbReference>
<dbReference type="GO" id="GO:0004601">
    <property type="term" value="F:peroxidase activity"/>
    <property type="evidence" value="ECO:0007669"/>
    <property type="project" value="UniProtKB-KW"/>
</dbReference>
<dbReference type="Pfam" id="PF00255">
    <property type="entry name" value="GSHPx"/>
    <property type="match status" value="1"/>
</dbReference>
<dbReference type="RefSeq" id="WP_138855121.1">
    <property type="nucleotide sequence ID" value="NZ_CP040709.1"/>
</dbReference>
<dbReference type="EMBL" id="JACHHO010000005">
    <property type="protein sequence ID" value="MBB5205597.1"/>
    <property type="molecule type" value="Genomic_DNA"/>
</dbReference>
<dbReference type="PROSITE" id="PS51355">
    <property type="entry name" value="GLUTATHIONE_PEROXID_3"/>
    <property type="match status" value="1"/>
</dbReference>
<organism evidence="6 7">
    <name type="scientific">Inhella inkyongensis</name>
    <dbReference type="NCBI Taxonomy" id="392593"/>
    <lineage>
        <taxon>Bacteria</taxon>
        <taxon>Pseudomonadati</taxon>
        <taxon>Pseudomonadota</taxon>
        <taxon>Betaproteobacteria</taxon>
        <taxon>Burkholderiales</taxon>
        <taxon>Sphaerotilaceae</taxon>
        <taxon>Inhella</taxon>
    </lineage>
</organism>
<keyword evidence="2 5" id="KW-0575">Peroxidase</keyword>
<evidence type="ECO:0000313" key="7">
    <source>
        <dbReference type="Proteomes" id="UP000554837"/>
    </source>
</evidence>
<reference evidence="6 7" key="1">
    <citation type="submission" date="2020-08" db="EMBL/GenBank/DDBJ databases">
        <title>Genomic Encyclopedia of Type Strains, Phase IV (KMG-IV): sequencing the most valuable type-strain genomes for metagenomic binning, comparative biology and taxonomic classification.</title>
        <authorList>
            <person name="Goeker M."/>
        </authorList>
    </citation>
    <scope>NUCLEOTIDE SEQUENCE [LARGE SCALE GENOMIC DNA]</scope>
    <source>
        <strain evidence="6 7">DSM 23958</strain>
    </source>
</reference>
<dbReference type="SUPFAM" id="SSF52833">
    <property type="entry name" value="Thioredoxin-like"/>
    <property type="match status" value="1"/>
</dbReference>
<evidence type="ECO:0000256" key="1">
    <source>
        <dbReference type="ARBA" id="ARBA00006926"/>
    </source>
</evidence>
<dbReference type="InterPro" id="IPR036249">
    <property type="entry name" value="Thioredoxin-like_sf"/>
</dbReference>
<evidence type="ECO:0000256" key="3">
    <source>
        <dbReference type="ARBA" id="ARBA00023002"/>
    </source>
</evidence>
<keyword evidence="7" id="KW-1185">Reference proteome</keyword>
<sequence length="162" mass="17875">MPPSVYDFEAQTIQGKSVPLSQFKGRVLLIVNTASACGFTPQFGGLEQLWKDYEAQGLTVVGFPSNEFGGQDPGSNDEISSFCQLNYGVSFPMMAKVEVNGGGAHPLWQWLKKEKKGLLGTEGIKWNFTKFLVGRDGQVLNRYAPTDKPEDLRKDIEKALKA</sequence>
<feature type="active site" evidence="4">
    <location>
        <position position="37"/>
    </location>
</feature>
<evidence type="ECO:0000256" key="2">
    <source>
        <dbReference type="ARBA" id="ARBA00022559"/>
    </source>
</evidence>
<accession>A0A840S316</accession>
<dbReference type="Proteomes" id="UP000554837">
    <property type="component" value="Unassembled WGS sequence"/>
</dbReference>
<proteinExistence type="inferred from homology"/>
<evidence type="ECO:0000256" key="4">
    <source>
        <dbReference type="PIRSR" id="PIRSR000303-1"/>
    </source>
</evidence>
<evidence type="ECO:0000256" key="5">
    <source>
        <dbReference type="RuleBase" id="RU000499"/>
    </source>
</evidence>
<comment type="similarity">
    <text evidence="1 5">Belongs to the glutathione peroxidase family.</text>
</comment>
<protein>
    <recommendedName>
        <fullName evidence="5">Glutathione peroxidase</fullName>
    </recommendedName>
</protein>
<dbReference type="InterPro" id="IPR029759">
    <property type="entry name" value="GPX_AS"/>
</dbReference>
<dbReference type="AlphaFoldDB" id="A0A840S316"/>
<gene>
    <name evidence="6" type="ORF">HNQ51_002924</name>
</gene>
<dbReference type="FunFam" id="3.40.30.10:FF:000010">
    <property type="entry name" value="Glutathione peroxidase"/>
    <property type="match status" value="1"/>
</dbReference>
<dbReference type="CDD" id="cd00340">
    <property type="entry name" value="GSH_Peroxidase"/>
    <property type="match status" value="1"/>
</dbReference>
<dbReference type="InterPro" id="IPR000889">
    <property type="entry name" value="Glutathione_peroxidase"/>
</dbReference>
<comment type="caution">
    <text evidence="6">The sequence shown here is derived from an EMBL/GenBank/DDBJ whole genome shotgun (WGS) entry which is preliminary data.</text>
</comment>
<dbReference type="PIRSF" id="PIRSF000303">
    <property type="entry name" value="Glutathion_perox"/>
    <property type="match status" value="1"/>
</dbReference>
<dbReference type="OrthoDB" id="9785502at2"/>
<keyword evidence="3 5" id="KW-0560">Oxidoreductase</keyword>
<evidence type="ECO:0000313" key="6">
    <source>
        <dbReference type="EMBL" id="MBB5205597.1"/>
    </source>
</evidence>
<dbReference type="PANTHER" id="PTHR11592">
    <property type="entry name" value="GLUTATHIONE PEROXIDASE"/>
    <property type="match status" value="1"/>
</dbReference>
<dbReference type="PROSITE" id="PS00460">
    <property type="entry name" value="GLUTATHIONE_PEROXID_1"/>
    <property type="match status" value="1"/>
</dbReference>
<dbReference type="PRINTS" id="PR01011">
    <property type="entry name" value="GLUTPROXDASE"/>
</dbReference>